<dbReference type="SUPFAM" id="SSF53474">
    <property type="entry name" value="alpha/beta-Hydrolases"/>
    <property type="match status" value="1"/>
</dbReference>
<evidence type="ECO:0000256" key="1">
    <source>
        <dbReference type="ARBA" id="ARBA00007169"/>
    </source>
</evidence>
<evidence type="ECO:0000259" key="2">
    <source>
        <dbReference type="Pfam" id="PF00975"/>
    </source>
</evidence>
<reference evidence="3" key="3">
    <citation type="journal article" date="2003" name="Proc. Natl. Acad. Sci. U.S.A.">
        <title>Type I polyketide synthase requiring a discrete acyltransferase for polyketide biosynthesis.</title>
        <authorList>
            <person name="Cheng Y.Q."/>
            <person name="Tang G.L."/>
            <person name="Shen B."/>
        </authorList>
    </citation>
    <scope>NUCLEOTIDE SEQUENCE</scope>
</reference>
<feature type="domain" description="Thioesterase" evidence="2">
    <location>
        <begin position="21"/>
        <end position="245"/>
    </location>
</feature>
<dbReference type="PANTHER" id="PTHR11487">
    <property type="entry name" value="THIOESTERASE"/>
    <property type="match status" value="1"/>
</dbReference>
<accession>Q8GGN8</accession>
<dbReference type="PANTHER" id="PTHR11487:SF0">
    <property type="entry name" value="S-ACYL FATTY ACID SYNTHASE THIOESTERASE, MEDIUM CHAIN"/>
    <property type="match status" value="1"/>
</dbReference>
<dbReference type="InterPro" id="IPR012223">
    <property type="entry name" value="TEII"/>
</dbReference>
<gene>
    <name evidence="3" type="primary">LnmN</name>
</gene>
<dbReference type="ESTHER" id="strat-LNMN">
    <property type="family name" value="Thioesterase"/>
</dbReference>
<proteinExistence type="inferred from homology"/>
<reference evidence="3" key="2">
    <citation type="submission" date="2002-02" db="EMBL/GenBank/DDBJ databases">
        <authorList>
            <person name="Cheng Y.-Q."/>
            <person name="Tang G.-L."/>
            <person name="Shen B."/>
        </authorList>
    </citation>
    <scope>NUCLEOTIDE SEQUENCE</scope>
</reference>
<comment type="similarity">
    <text evidence="1">Belongs to the thioesterase family.</text>
</comment>
<dbReference type="Gene3D" id="3.40.50.1820">
    <property type="entry name" value="alpha/beta hydrolase"/>
    <property type="match status" value="1"/>
</dbReference>
<dbReference type="GO" id="GO:0008610">
    <property type="term" value="P:lipid biosynthetic process"/>
    <property type="evidence" value="ECO:0007669"/>
    <property type="project" value="TreeGrafter"/>
</dbReference>
<reference evidence="3" key="4">
    <citation type="journal article" date="2004" name="Chem. Biol.">
        <title>Leinamycin biosynthesis revealing unprecedented architectural complexity for a hybrid polyketide synthase and nonribosomal peptide synthetase.</title>
        <authorList>
            <person name="Tang G.L."/>
            <person name="Cheng Y.Q."/>
            <person name="Shen B."/>
        </authorList>
    </citation>
    <scope>NUCLEOTIDE SEQUENCE</scope>
</reference>
<sequence length="267" mass="29199">MYGSRTATRPAGEDGAAAGLRLFCFAHAGGGSSFFHPWRRALGPGVDVRPVVLPGRERRARETSHTRMGPLVEGLVTELAPQLDLPYVLFGHSLGSIVAYETARALLERGSRPPLALLVSGRRGPFVPDHRRPVHNLPEDEFLAEVSRLGGTPSEVLRQRDLLRHFLPPLRADHEVNETYRPVPPPGPALTCPVFAFTGDADPLADPHAVARWREVTSGDFRLRVFPGDHFYLKGAPDDLMSALRAAMGSVHQGSSVLRRQVHKVAT</sequence>
<dbReference type="Pfam" id="PF00975">
    <property type="entry name" value="Thioesterase"/>
    <property type="match status" value="1"/>
</dbReference>
<name>Q8GGN8_STRAZ</name>
<dbReference type="AlphaFoldDB" id="Q8GGN8"/>
<dbReference type="InterPro" id="IPR001031">
    <property type="entry name" value="Thioesterase"/>
</dbReference>
<dbReference type="EMBL" id="AF484556">
    <property type="protein sequence ID" value="AAN85527.1"/>
    <property type="molecule type" value="Genomic_DNA"/>
</dbReference>
<evidence type="ECO:0000313" key="3">
    <source>
        <dbReference type="EMBL" id="AAN85527.1"/>
    </source>
</evidence>
<dbReference type="InterPro" id="IPR029058">
    <property type="entry name" value="AB_hydrolase_fold"/>
</dbReference>
<organism evidence="3">
    <name type="scientific">Streptomyces atroolivaceus</name>
    <dbReference type="NCBI Taxonomy" id="66869"/>
    <lineage>
        <taxon>Bacteria</taxon>
        <taxon>Bacillati</taxon>
        <taxon>Actinomycetota</taxon>
        <taxon>Actinomycetes</taxon>
        <taxon>Kitasatosporales</taxon>
        <taxon>Streptomycetaceae</taxon>
        <taxon>Streptomyces</taxon>
    </lineage>
</organism>
<protein>
    <submittedName>
        <fullName evidence="3">Thioesterase type II</fullName>
    </submittedName>
</protein>
<reference evidence="3" key="1">
    <citation type="journal article" date="2002" name="J. Bacteriol.">
        <title>Identification and localization of the gene cluster encoding biosynthesis of the antitumor macrolactam leinamycin in Streptomyces atroolivaceus S-140.</title>
        <authorList>
            <person name="Cheng Y.Q."/>
            <person name="Tang G.L."/>
            <person name="Shen B."/>
        </authorList>
    </citation>
    <scope>NUCLEOTIDE SEQUENCE</scope>
</reference>